<dbReference type="InterPro" id="IPR000095">
    <property type="entry name" value="CRIB_dom"/>
</dbReference>
<feature type="compositionally biased region" description="Low complexity" evidence="1">
    <location>
        <begin position="342"/>
        <end position="352"/>
    </location>
</feature>
<reference evidence="4" key="2">
    <citation type="submission" date="2025-08" db="UniProtKB">
        <authorList>
            <consortium name="RefSeq"/>
        </authorList>
    </citation>
    <scope>IDENTIFICATION</scope>
</reference>
<name>A0A1S3ISF5_LINAN</name>
<feature type="region of interest" description="Disordered" evidence="1">
    <location>
        <begin position="1"/>
        <end position="60"/>
    </location>
</feature>
<dbReference type="GO" id="GO:0016301">
    <property type="term" value="F:kinase activity"/>
    <property type="evidence" value="ECO:0007669"/>
    <property type="project" value="UniProtKB-KW"/>
</dbReference>
<dbReference type="InParanoid" id="A0A1S3ISF5"/>
<dbReference type="GeneID" id="106166769"/>
<feature type="compositionally biased region" description="Low complexity" evidence="1">
    <location>
        <begin position="237"/>
        <end position="247"/>
    </location>
</feature>
<keyword evidence="4" id="KW-0418">Kinase</keyword>
<feature type="compositionally biased region" description="Polar residues" evidence="1">
    <location>
        <begin position="312"/>
        <end position="323"/>
    </location>
</feature>
<evidence type="ECO:0000313" key="4">
    <source>
        <dbReference type="RefSeq" id="XP_013400871.1"/>
    </source>
</evidence>
<dbReference type="RefSeq" id="XP_013400871.1">
    <property type="nucleotide sequence ID" value="XM_013545417.1"/>
</dbReference>
<feature type="compositionally biased region" description="Basic and acidic residues" evidence="1">
    <location>
        <begin position="389"/>
        <end position="409"/>
    </location>
</feature>
<dbReference type="SUPFAM" id="SSF46934">
    <property type="entry name" value="UBA-like"/>
    <property type="match status" value="1"/>
</dbReference>
<dbReference type="Proteomes" id="UP000085678">
    <property type="component" value="Unplaced"/>
</dbReference>
<evidence type="ECO:0000313" key="3">
    <source>
        <dbReference type="Proteomes" id="UP000085678"/>
    </source>
</evidence>
<protein>
    <submittedName>
        <fullName evidence="4">Tyrosine-protein kinase PR2</fullName>
    </submittedName>
</protein>
<feature type="compositionally biased region" description="Basic and acidic residues" evidence="1">
    <location>
        <begin position="248"/>
        <end position="260"/>
    </location>
</feature>
<organism evidence="3 4">
    <name type="scientific">Lingula anatina</name>
    <name type="common">Brachiopod</name>
    <name type="synonym">Lingula unguis</name>
    <dbReference type="NCBI Taxonomy" id="7574"/>
    <lineage>
        <taxon>Eukaryota</taxon>
        <taxon>Metazoa</taxon>
        <taxon>Spiralia</taxon>
        <taxon>Lophotrochozoa</taxon>
        <taxon>Brachiopoda</taxon>
        <taxon>Linguliformea</taxon>
        <taxon>Lingulata</taxon>
        <taxon>Lingulida</taxon>
        <taxon>Linguloidea</taxon>
        <taxon>Lingulidae</taxon>
        <taxon>Lingula</taxon>
    </lineage>
</organism>
<feature type="compositionally biased region" description="Basic and acidic residues" evidence="1">
    <location>
        <begin position="273"/>
        <end position="290"/>
    </location>
</feature>
<evidence type="ECO:0000259" key="2">
    <source>
        <dbReference type="PROSITE" id="PS50108"/>
    </source>
</evidence>
<feature type="compositionally biased region" description="Basic and acidic residues" evidence="1">
    <location>
        <begin position="354"/>
        <end position="365"/>
    </location>
</feature>
<dbReference type="InterPro" id="IPR009060">
    <property type="entry name" value="UBA-like_sf"/>
</dbReference>
<feature type="compositionally biased region" description="Polar residues" evidence="1">
    <location>
        <begin position="92"/>
        <end position="141"/>
    </location>
</feature>
<feature type="compositionally biased region" description="Basic and acidic residues" evidence="1">
    <location>
        <begin position="222"/>
        <end position="233"/>
    </location>
</feature>
<feature type="compositionally biased region" description="Basic and acidic residues" evidence="1">
    <location>
        <begin position="183"/>
        <end position="214"/>
    </location>
</feature>
<reference evidence="4" key="1">
    <citation type="journal article" date="2015" name="Nat. Commun.">
        <title>The Lingula genome provides insights into brachiopod evolution and the origin of phosphate biomineralization.</title>
        <authorList>
            <person name="Luo Y.J."/>
            <person name="Takeuchi T."/>
            <person name="Koyanagi R."/>
            <person name="Yamada L."/>
            <person name="Kanda M."/>
            <person name="Khalturina M."/>
            <person name="Fujie M."/>
            <person name="Yamasaki S.I."/>
            <person name="Endo K."/>
            <person name="Satoh N."/>
        </authorList>
    </citation>
    <scope>NUCLEOTIDE SEQUENCE</scope>
</reference>
<keyword evidence="4" id="KW-0808">Transferase</keyword>
<dbReference type="OrthoDB" id="6288139at2759"/>
<gene>
    <name evidence="4" type="primary">LOC106166769</name>
</gene>
<dbReference type="PROSITE" id="PS50108">
    <property type="entry name" value="CRIB"/>
    <property type="match status" value="1"/>
</dbReference>
<dbReference type="AlphaFoldDB" id="A0A1S3ISF5"/>
<feature type="compositionally biased region" description="Polar residues" evidence="1">
    <location>
        <begin position="670"/>
        <end position="682"/>
    </location>
</feature>
<dbReference type="Pfam" id="PF00627">
    <property type="entry name" value="UBA"/>
    <property type="match status" value="1"/>
</dbReference>
<dbReference type="STRING" id="7574.A0A1S3ISF5"/>
<feature type="domain" description="CRIB" evidence="2">
    <location>
        <begin position="51"/>
        <end position="65"/>
    </location>
</feature>
<feature type="region of interest" description="Disordered" evidence="1">
    <location>
        <begin position="87"/>
        <end position="164"/>
    </location>
</feature>
<feature type="compositionally biased region" description="Basic and acidic residues" evidence="1">
    <location>
        <begin position="447"/>
        <end position="457"/>
    </location>
</feature>
<dbReference type="InterPro" id="IPR015940">
    <property type="entry name" value="UBA"/>
</dbReference>
<proteinExistence type="predicted"/>
<sequence length="836" mass="93476">MSSNKTGYFDPTDFKQSSSSKSPSPIKGKMGRKGVDMESQRKSKRITTDMISKPENDLRHTGHIGYDGTMFGDVAFIGDNYDKLPLKVGGKSHSNGTSPVFSKSESPITKSNESELSGHSAWTISSLDSAGSDNSGSLRNGTQDKPDSEVDGLDEFDDFKLPDLGLSMDLDFGPSFMDEMMKALSEKTTDDFTVEKKEEKREDTQQAETQEFKENTPVSDTPSRESSSEKEIRYSWGSQEELLSSSSDELKHKDDSDKKHGGQKRRSKLKLTPFKEDKDKSESRSKERHSYVKQLSASDEKQLETAIAMANQIAQEQLTPKSPKSTDEDDGNDTPSRKSKFSFKFPVKKTSPQPEKRTFSDELARSADANEDIPPEAQEAYNMLVVRGSVKEKWEPPKRESEWEPKKKEEEEDEEEDERSDRPEVYRGSSSAIQSRPSHSRQQRLQRSQEHQRRTSESGESGIAAANRNLKDPQGIPARDTSSKDEESVNPLRMLRAGGGGFVVPPRSSGRRQMVGRGGNTDSEAPRPVPRPRYAARLNADKKEESNSAESLGSGGSGSSGGRTSIQKPSYFRKFQEFDDALKGNSSESDSKESIDKVGTEGRERPDISNPLPLPPRKPLRPSTLNQKPRERKYPLENEGESRERRSHLPQPPPVPRSNGAFDREDEVFSSDQSDRSASPGTLVSKAHIAMRTVHCNNDEIGLNNNLDPFWREEVNFERLPQGEIKYKTSDNVSYEDLMEFALDTGESGKPCREVEAMQKILGKQIAISDCRQALDSTQWDVPTAIKYIKLKMLLSTQLGDVARCKEALRNCSWNVEQAANYLLSNPDYSPECVDV</sequence>
<evidence type="ECO:0000256" key="1">
    <source>
        <dbReference type="SAM" id="MobiDB-lite"/>
    </source>
</evidence>
<dbReference type="Gene3D" id="1.10.8.10">
    <property type="entry name" value="DNA helicase RuvA subunit, C-terminal domain"/>
    <property type="match status" value="1"/>
</dbReference>
<keyword evidence="3" id="KW-1185">Reference proteome</keyword>
<feature type="compositionally biased region" description="Basic and acidic residues" evidence="1">
    <location>
        <begin position="589"/>
        <end position="607"/>
    </location>
</feature>
<feature type="compositionally biased region" description="Basic and acidic residues" evidence="1">
    <location>
        <begin position="628"/>
        <end position="644"/>
    </location>
</feature>
<dbReference type="KEGG" id="lak:106166769"/>
<accession>A0A1S3ISF5</accession>
<feature type="region of interest" description="Disordered" evidence="1">
    <location>
        <begin position="183"/>
        <end position="683"/>
    </location>
</feature>